<accession>A0A550JFJ5</accession>
<dbReference type="EMBL" id="VJVV01000005">
    <property type="protein sequence ID" value="TRO81986.1"/>
    <property type="molecule type" value="Genomic_DNA"/>
</dbReference>
<dbReference type="Proteomes" id="UP000317155">
    <property type="component" value="Unassembled WGS sequence"/>
</dbReference>
<sequence>MLEALFGTVNREKVLLYILAREEGYPREVAKFYAVDLRSIQNQFEKLEAGGVLYSRLLGNTRLYAFNPRYPFLEELKTILERALAFYPEEEKDRLMMGRRRPRRAGKPL</sequence>
<reference evidence="1 2" key="1">
    <citation type="submission" date="2019-07" db="EMBL/GenBank/DDBJ databases">
        <title>Insights of Desulfuromonas acetexigens electromicrobiology.</title>
        <authorList>
            <person name="Katuri K."/>
            <person name="Sapireddy V."/>
            <person name="Shaw D.R."/>
            <person name="Saikaly P."/>
        </authorList>
    </citation>
    <scope>NUCLEOTIDE SEQUENCE [LARGE SCALE GENOMIC DNA]</scope>
    <source>
        <strain evidence="1 2">2873</strain>
    </source>
</reference>
<dbReference type="RefSeq" id="WP_092057814.1">
    <property type="nucleotide sequence ID" value="NZ_FOJJ01000037.1"/>
</dbReference>
<keyword evidence="2" id="KW-1185">Reference proteome</keyword>
<gene>
    <name evidence="1" type="ORF">FL622_09325</name>
</gene>
<name>A0A550JFJ5_9BACT</name>
<comment type="caution">
    <text evidence="1">The sequence shown here is derived from an EMBL/GenBank/DDBJ whole genome shotgun (WGS) entry which is preliminary data.</text>
</comment>
<dbReference type="SUPFAM" id="SSF46785">
    <property type="entry name" value="Winged helix' DNA-binding domain"/>
    <property type="match status" value="1"/>
</dbReference>
<protein>
    <submittedName>
        <fullName evidence="1">ArsR family transcriptional regulator</fullName>
    </submittedName>
</protein>
<dbReference type="OrthoDB" id="335229at2"/>
<dbReference type="AlphaFoldDB" id="A0A550JFJ5"/>
<proteinExistence type="predicted"/>
<dbReference type="InterPro" id="IPR036390">
    <property type="entry name" value="WH_DNA-bd_sf"/>
</dbReference>
<organism evidence="1 2">
    <name type="scientific">Trichloromonas acetexigens</name>
    <dbReference type="NCBI Taxonomy" id="38815"/>
    <lineage>
        <taxon>Bacteria</taxon>
        <taxon>Pseudomonadati</taxon>
        <taxon>Thermodesulfobacteriota</taxon>
        <taxon>Desulfuromonadia</taxon>
        <taxon>Desulfuromonadales</taxon>
        <taxon>Trichloromonadaceae</taxon>
        <taxon>Trichloromonas</taxon>
    </lineage>
</organism>
<evidence type="ECO:0000313" key="1">
    <source>
        <dbReference type="EMBL" id="TRO81986.1"/>
    </source>
</evidence>
<evidence type="ECO:0000313" key="2">
    <source>
        <dbReference type="Proteomes" id="UP000317155"/>
    </source>
</evidence>